<dbReference type="SUPFAM" id="SSF51735">
    <property type="entry name" value="NAD(P)-binding Rossmann-fold domains"/>
    <property type="match status" value="1"/>
</dbReference>
<keyword evidence="3" id="KW-0520">NAD</keyword>
<evidence type="ECO:0000256" key="1">
    <source>
        <dbReference type="ARBA" id="ARBA00006601"/>
    </source>
</evidence>
<dbReference type="PANTHER" id="PTHR43491:SF2">
    <property type="entry name" value="UDP-N-ACETYL-D-MANNOSAMINE DEHYDROGENASE"/>
    <property type="match status" value="1"/>
</dbReference>
<dbReference type="Gene3D" id="3.40.50.720">
    <property type="entry name" value="NAD(P)-binding Rossmann-like Domain"/>
    <property type="match status" value="2"/>
</dbReference>
<evidence type="ECO:0000256" key="2">
    <source>
        <dbReference type="ARBA" id="ARBA00023002"/>
    </source>
</evidence>
<accession>A0A1L3ZS25</accession>
<evidence type="ECO:0000313" key="7">
    <source>
        <dbReference type="Proteomes" id="UP000182063"/>
    </source>
</evidence>
<dbReference type="SUPFAM" id="SSF48179">
    <property type="entry name" value="6-phosphogluconate dehydrogenase C-terminal domain-like"/>
    <property type="match status" value="1"/>
</dbReference>
<dbReference type="SUPFAM" id="SSF52413">
    <property type="entry name" value="UDP-glucose/GDP-mannose dehydrogenase C-terminal domain"/>
    <property type="match status" value="1"/>
</dbReference>
<dbReference type="KEGG" id="sphj:BSL82_03215"/>
<dbReference type="InterPro" id="IPR028359">
    <property type="entry name" value="UDP_ManNAc/GlcNAc_DH"/>
</dbReference>
<dbReference type="InterPro" id="IPR001732">
    <property type="entry name" value="UDP-Glc/GDP-Man_DH_N"/>
</dbReference>
<proteinExistence type="inferred from homology"/>
<dbReference type="InterPro" id="IPR036220">
    <property type="entry name" value="UDP-Glc/GDP-Man_DH_C_sf"/>
</dbReference>
<protein>
    <submittedName>
        <fullName evidence="6">UDP-N-acetyl-D-galactosamine dehydrogenase</fullName>
    </submittedName>
</protein>
<dbReference type="STRING" id="1921510.BSL82_03215"/>
<keyword evidence="2" id="KW-0560">Oxidoreductase</keyword>
<dbReference type="InterPro" id="IPR036291">
    <property type="entry name" value="NAD(P)-bd_dom_sf"/>
</dbReference>
<dbReference type="Pfam" id="PF03720">
    <property type="entry name" value="UDPG_MGDP_dh_C"/>
    <property type="match status" value="1"/>
</dbReference>
<dbReference type="GO" id="GO:0016616">
    <property type="term" value="F:oxidoreductase activity, acting on the CH-OH group of donors, NAD or NADP as acceptor"/>
    <property type="evidence" value="ECO:0007669"/>
    <property type="project" value="InterPro"/>
</dbReference>
<dbReference type="NCBIfam" id="TIGR03026">
    <property type="entry name" value="NDP-sugDHase"/>
    <property type="match status" value="1"/>
</dbReference>
<dbReference type="AlphaFoldDB" id="A0A1L3ZS25"/>
<feature type="domain" description="UDP-glucose/GDP-mannose dehydrogenase C-terminal" evidence="5">
    <location>
        <begin position="318"/>
        <end position="418"/>
    </location>
</feature>
<comment type="similarity">
    <text evidence="1 4">Belongs to the UDP-glucose/GDP-mannose dehydrogenase family.</text>
</comment>
<dbReference type="EMBL" id="CP018221">
    <property type="protein sequence ID" value="API58432.1"/>
    <property type="molecule type" value="Genomic_DNA"/>
</dbReference>
<evidence type="ECO:0000256" key="3">
    <source>
        <dbReference type="ARBA" id="ARBA00023027"/>
    </source>
</evidence>
<organism evidence="6 7">
    <name type="scientific">Tardibacter chloracetimidivorans</name>
    <dbReference type="NCBI Taxonomy" id="1921510"/>
    <lineage>
        <taxon>Bacteria</taxon>
        <taxon>Pseudomonadati</taxon>
        <taxon>Pseudomonadota</taxon>
        <taxon>Alphaproteobacteria</taxon>
        <taxon>Sphingomonadales</taxon>
        <taxon>Sphingomonadaceae</taxon>
        <taxon>Tardibacter</taxon>
    </lineage>
</organism>
<keyword evidence="7" id="KW-1185">Reference proteome</keyword>
<dbReference type="GO" id="GO:0000271">
    <property type="term" value="P:polysaccharide biosynthetic process"/>
    <property type="evidence" value="ECO:0007669"/>
    <property type="project" value="InterPro"/>
</dbReference>
<dbReference type="Pfam" id="PF03721">
    <property type="entry name" value="UDPG_MGDP_dh_N"/>
    <property type="match status" value="1"/>
</dbReference>
<dbReference type="GO" id="GO:0051287">
    <property type="term" value="F:NAD binding"/>
    <property type="evidence" value="ECO:0007669"/>
    <property type="project" value="InterPro"/>
</dbReference>
<evidence type="ECO:0000313" key="6">
    <source>
        <dbReference type="EMBL" id="API58432.1"/>
    </source>
</evidence>
<reference evidence="7" key="1">
    <citation type="submission" date="2016-11" db="EMBL/GenBank/DDBJ databases">
        <title>Complete Genome Sequence of alachlor-degrading Sphingomonas sp. strain JJ-A5.</title>
        <authorList>
            <person name="Lee H."/>
            <person name="Ka J.-O."/>
        </authorList>
    </citation>
    <scope>NUCLEOTIDE SEQUENCE [LARGE SCALE GENOMIC DNA]</scope>
    <source>
        <strain evidence="7">JJ-A5</strain>
    </source>
</reference>
<evidence type="ECO:0000259" key="5">
    <source>
        <dbReference type="SMART" id="SM00984"/>
    </source>
</evidence>
<dbReference type="OrthoDB" id="9803238at2"/>
<name>A0A1L3ZS25_9SPHN</name>
<dbReference type="InterPro" id="IPR014027">
    <property type="entry name" value="UDP-Glc/GDP-Man_DH_C"/>
</dbReference>
<dbReference type="RefSeq" id="WP_072596005.1">
    <property type="nucleotide sequence ID" value="NZ_CP018221.1"/>
</dbReference>
<dbReference type="PIRSF" id="PIRSF000124">
    <property type="entry name" value="UDPglc_GDPman_dh"/>
    <property type="match status" value="1"/>
</dbReference>
<dbReference type="InterPro" id="IPR014026">
    <property type="entry name" value="UDP-Glc/GDP-Man_DH_dimer"/>
</dbReference>
<dbReference type="PANTHER" id="PTHR43491">
    <property type="entry name" value="UDP-N-ACETYL-D-MANNOSAMINE DEHYDROGENASE"/>
    <property type="match status" value="1"/>
</dbReference>
<dbReference type="PIRSF" id="PIRSF500136">
    <property type="entry name" value="UDP_ManNAc_DH"/>
    <property type="match status" value="1"/>
</dbReference>
<dbReference type="Pfam" id="PF00984">
    <property type="entry name" value="UDPG_MGDP_dh"/>
    <property type="match status" value="1"/>
</dbReference>
<sequence length="430" mass="46822">MTTPLSSPPGGERIAVIGLGYVGLPLAVALARRFDCIGIDIDSNRIAELKAGHDRTREVTPDTLADSGLRLSECIEDAQDTDIFIVTVPTPVDSANQPDLRPVLGATRAIAAILKRNAGTILVYESTVYPGVTEDVCGPELERLSGLKRGVDFFLGYSPERINPGDREHTVDRITKVIAGENAEVTERLATIYGAVTSGGVFRAASIKTAEAAKVIENAQRDINIAFMNEIAQIFGKIGLSVHDVLDAANTKWNFLRFAPGLVGGHCIGVDPYYLSYKAQQLGMLPRVVLAGRSINDGMSNYLADEVHSRLGKAGRVLMLGLTFKEDVPDLRNSKVVNVIERLKWIGHEVTIHDPLADPQEAAHEYGLHVDAAALDRRYDAVIAAVPHARYRGWNGEDIARIVESGGLVADIKGIWRDVELPPDLRRWQL</sequence>
<dbReference type="Proteomes" id="UP000182063">
    <property type="component" value="Chromosome"/>
</dbReference>
<dbReference type="InterPro" id="IPR017476">
    <property type="entry name" value="UDP-Glc/GDP-Man"/>
</dbReference>
<dbReference type="GO" id="GO:0016628">
    <property type="term" value="F:oxidoreductase activity, acting on the CH-CH group of donors, NAD or NADP as acceptor"/>
    <property type="evidence" value="ECO:0007669"/>
    <property type="project" value="InterPro"/>
</dbReference>
<dbReference type="SMART" id="SM00984">
    <property type="entry name" value="UDPG_MGDP_dh_C"/>
    <property type="match status" value="1"/>
</dbReference>
<dbReference type="InterPro" id="IPR008927">
    <property type="entry name" value="6-PGluconate_DH-like_C_sf"/>
</dbReference>
<gene>
    <name evidence="6" type="ORF">BSL82_03215</name>
</gene>
<evidence type="ECO:0000256" key="4">
    <source>
        <dbReference type="PIRNR" id="PIRNR000124"/>
    </source>
</evidence>